<dbReference type="EMBL" id="HACG01004215">
    <property type="protein sequence ID" value="CEK51080.1"/>
    <property type="molecule type" value="Transcribed_RNA"/>
</dbReference>
<reference evidence="1" key="1">
    <citation type="submission" date="2014-12" db="EMBL/GenBank/DDBJ databases">
        <title>Insight into the proteome of Arion vulgaris.</title>
        <authorList>
            <person name="Aradska J."/>
            <person name="Bulat T."/>
            <person name="Smidak R."/>
            <person name="Sarate P."/>
            <person name="Gangsoo J."/>
            <person name="Sialana F."/>
            <person name="Bilban M."/>
            <person name="Lubec G."/>
        </authorList>
    </citation>
    <scope>NUCLEOTIDE SEQUENCE</scope>
    <source>
        <tissue evidence="1">Skin</tissue>
    </source>
</reference>
<organism evidence="1">
    <name type="scientific">Arion vulgaris</name>
    <dbReference type="NCBI Taxonomy" id="1028688"/>
    <lineage>
        <taxon>Eukaryota</taxon>
        <taxon>Metazoa</taxon>
        <taxon>Spiralia</taxon>
        <taxon>Lophotrochozoa</taxon>
        <taxon>Mollusca</taxon>
        <taxon>Gastropoda</taxon>
        <taxon>Heterobranchia</taxon>
        <taxon>Euthyneura</taxon>
        <taxon>Panpulmonata</taxon>
        <taxon>Eupulmonata</taxon>
        <taxon>Stylommatophora</taxon>
        <taxon>Helicina</taxon>
        <taxon>Arionoidea</taxon>
        <taxon>Arionidae</taxon>
        <taxon>Arion</taxon>
    </lineage>
</organism>
<feature type="non-terminal residue" evidence="1">
    <location>
        <position position="82"/>
    </location>
</feature>
<name>A0A0B6Y6G0_9EUPU</name>
<feature type="non-terminal residue" evidence="1">
    <location>
        <position position="1"/>
    </location>
</feature>
<protein>
    <submittedName>
        <fullName evidence="1">Uncharacterized protein</fullName>
    </submittedName>
</protein>
<evidence type="ECO:0000313" key="1">
    <source>
        <dbReference type="EMBL" id="CEK51080.1"/>
    </source>
</evidence>
<proteinExistence type="predicted"/>
<sequence length="82" mass="9228">DKPISDGDPNRKMSDVVLSEEILELLSAGAVKHETRVSHKDEDMKENLLTSLGLDYVPTKQKLYQSSDPSRKNILNMNETLT</sequence>
<gene>
    <name evidence="1" type="primary">ORF12426</name>
</gene>
<accession>A0A0B6Y6G0</accession>
<dbReference type="AlphaFoldDB" id="A0A0B6Y6G0"/>